<evidence type="ECO:0000256" key="7">
    <source>
        <dbReference type="ARBA" id="ARBA00038354"/>
    </source>
</evidence>
<dbReference type="Pfam" id="PF13328">
    <property type="entry name" value="HD_4"/>
    <property type="match status" value="1"/>
</dbReference>
<dbReference type="InterPro" id="IPR003607">
    <property type="entry name" value="HD/PDEase_dom"/>
</dbReference>
<reference evidence="14" key="1">
    <citation type="submission" date="2025-08" db="UniProtKB">
        <authorList>
            <consortium name="Ensembl"/>
        </authorList>
    </citation>
    <scope>IDENTIFICATION</scope>
</reference>
<dbReference type="Ensembl" id="ENSNMLT00000024607.1">
    <property type="protein sequence ID" value="ENSNMLP00000021951.1"/>
    <property type="gene ID" value="ENSNMLG00000014247.1"/>
</dbReference>
<evidence type="ECO:0000256" key="2">
    <source>
        <dbReference type="ARBA" id="ARBA00022723"/>
    </source>
</evidence>
<dbReference type="PROSITE" id="PS51831">
    <property type="entry name" value="HD"/>
    <property type="match status" value="1"/>
</dbReference>
<comment type="catalytic activity">
    <reaction evidence="11">
        <text>guanosine 3',5'-bis(diphosphate) + H2O = GDP + diphosphate + H(+)</text>
        <dbReference type="Rhea" id="RHEA:14253"/>
        <dbReference type="ChEBI" id="CHEBI:15377"/>
        <dbReference type="ChEBI" id="CHEBI:15378"/>
        <dbReference type="ChEBI" id="CHEBI:33019"/>
        <dbReference type="ChEBI" id="CHEBI:58189"/>
        <dbReference type="ChEBI" id="CHEBI:77828"/>
        <dbReference type="EC" id="3.1.7.2"/>
    </reaction>
</comment>
<protein>
    <recommendedName>
        <fullName evidence="8">Guanosine-3',5'-bis(diphosphate) 3'-pyrophosphohydrolase MESH1</fullName>
        <ecNumber evidence="5">3.1.7.2</ecNumber>
    </recommendedName>
    <alternativeName>
        <fullName evidence="12">HD domain-containing protein 3</fullName>
    </alternativeName>
    <alternativeName>
        <fullName evidence="9">Metazoan SpoT homolog 1</fullName>
    </alternativeName>
    <alternativeName>
        <fullName evidence="10">Penta-phosphate guanosine-3'-pyrophosphohydrolase</fullName>
    </alternativeName>
</protein>
<evidence type="ECO:0000256" key="1">
    <source>
        <dbReference type="ARBA" id="ARBA00001936"/>
    </source>
</evidence>
<dbReference type="GO" id="GO:0008893">
    <property type="term" value="F:guanosine-3',5'-bis(diphosphate) 3'-diphosphatase activity"/>
    <property type="evidence" value="ECO:0007669"/>
    <property type="project" value="UniProtKB-EC"/>
</dbReference>
<evidence type="ECO:0000313" key="14">
    <source>
        <dbReference type="Ensembl" id="ENSNMLP00000021951.1"/>
    </source>
</evidence>
<evidence type="ECO:0000256" key="10">
    <source>
        <dbReference type="ARBA" id="ARBA00041770"/>
    </source>
</evidence>
<dbReference type="AlphaFoldDB" id="A0A8C6TIB0"/>
<accession>A0A8C6TIB0</accession>
<evidence type="ECO:0000256" key="3">
    <source>
        <dbReference type="ARBA" id="ARBA00022801"/>
    </source>
</evidence>
<keyword evidence="2" id="KW-0479">Metal-binding</keyword>
<dbReference type="SUPFAM" id="SSF109604">
    <property type="entry name" value="HD-domain/PDEase-like"/>
    <property type="match status" value="1"/>
</dbReference>
<comment type="similarity">
    <text evidence="7">Belongs to the MESH1 family.</text>
</comment>
<dbReference type="PANTHER" id="PTHR46246">
    <property type="entry name" value="GUANOSINE-3',5'-BIS(DIPHOSPHATE) 3'-PYROPHOSPHOHYDROLASE MESH1"/>
    <property type="match status" value="1"/>
</dbReference>
<dbReference type="CDD" id="cd00077">
    <property type="entry name" value="HDc"/>
    <property type="match status" value="1"/>
</dbReference>
<name>A0A8C6TIB0_9GOBI</name>
<reference evidence="14" key="2">
    <citation type="submission" date="2025-09" db="UniProtKB">
        <authorList>
            <consortium name="Ensembl"/>
        </authorList>
    </citation>
    <scope>IDENTIFICATION</scope>
</reference>
<evidence type="ECO:0000256" key="4">
    <source>
        <dbReference type="ARBA" id="ARBA00023211"/>
    </source>
</evidence>
<dbReference type="GO" id="GO:0046872">
    <property type="term" value="F:metal ion binding"/>
    <property type="evidence" value="ECO:0007669"/>
    <property type="project" value="UniProtKB-KW"/>
</dbReference>
<dbReference type="PANTHER" id="PTHR46246:SF1">
    <property type="entry name" value="GUANOSINE-3',5'-BIS(DIPHOSPHATE) 3'-PYROPHOSPHOHYDROLASE MESH1"/>
    <property type="match status" value="1"/>
</dbReference>
<dbReference type="EC" id="3.1.7.2" evidence="5"/>
<dbReference type="SMART" id="SM00471">
    <property type="entry name" value="HDc"/>
    <property type="match status" value="1"/>
</dbReference>
<evidence type="ECO:0000256" key="12">
    <source>
        <dbReference type="ARBA" id="ARBA00079108"/>
    </source>
</evidence>
<evidence type="ECO:0000259" key="13">
    <source>
        <dbReference type="PROSITE" id="PS51831"/>
    </source>
</evidence>
<evidence type="ECO:0000313" key="15">
    <source>
        <dbReference type="Proteomes" id="UP000694523"/>
    </source>
</evidence>
<keyword evidence="3" id="KW-0378">Hydrolase</keyword>
<organism evidence="14 15">
    <name type="scientific">Neogobius melanostomus</name>
    <name type="common">round goby</name>
    <dbReference type="NCBI Taxonomy" id="47308"/>
    <lineage>
        <taxon>Eukaryota</taxon>
        <taxon>Metazoa</taxon>
        <taxon>Chordata</taxon>
        <taxon>Craniata</taxon>
        <taxon>Vertebrata</taxon>
        <taxon>Euteleostomi</taxon>
        <taxon>Actinopterygii</taxon>
        <taxon>Neopterygii</taxon>
        <taxon>Teleostei</taxon>
        <taxon>Neoteleostei</taxon>
        <taxon>Acanthomorphata</taxon>
        <taxon>Gobiaria</taxon>
        <taxon>Gobiiformes</taxon>
        <taxon>Gobioidei</taxon>
        <taxon>Gobiidae</taxon>
        <taxon>Benthophilinae</taxon>
        <taxon>Neogobiini</taxon>
        <taxon>Neogobius</taxon>
    </lineage>
</organism>
<comment type="function">
    <text evidence="6">ppGpp hydrolyzing enzyme involved in starvation response.</text>
</comment>
<evidence type="ECO:0000256" key="5">
    <source>
        <dbReference type="ARBA" id="ARBA00024387"/>
    </source>
</evidence>
<proteinExistence type="inferred from homology"/>
<dbReference type="FunFam" id="1.10.3210.10:FF:000012">
    <property type="entry name" value="HD domain containing 3"/>
    <property type="match status" value="1"/>
</dbReference>
<evidence type="ECO:0000256" key="9">
    <source>
        <dbReference type="ARBA" id="ARBA00041464"/>
    </source>
</evidence>
<feature type="domain" description="HD" evidence="13">
    <location>
        <begin position="34"/>
        <end position="129"/>
    </location>
</feature>
<comment type="cofactor">
    <cofactor evidence="1">
        <name>Mn(2+)</name>
        <dbReference type="ChEBI" id="CHEBI:29035"/>
    </cofactor>
</comment>
<evidence type="ECO:0000256" key="11">
    <source>
        <dbReference type="ARBA" id="ARBA00047968"/>
    </source>
</evidence>
<keyword evidence="4" id="KW-0464">Manganese</keyword>
<dbReference type="Gene3D" id="1.10.3210.10">
    <property type="entry name" value="Hypothetical protein af1432"/>
    <property type="match status" value="1"/>
</dbReference>
<evidence type="ECO:0000256" key="6">
    <source>
        <dbReference type="ARBA" id="ARBA00037781"/>
    </source>
</evidence>
<dbReference type="Proteomes" id="UP000694523">
    <property type="component" value="Unplaced"/>
</dbReference>
<dbReference type="InterPro" id="IPR006674">
    <property type="entry name" value="HD_domain"/>
</dbReference>
<dbReference type="InterPro" id="IPR052194">
    <property type="entry name" value="MESH1"/>
</dbReference>
<sequence>MAAVSDVVLLLETVNFAAEKHRTQRRKDPEATPYINHPIGVARILSHEAGVTDLSVLQAALLHDTVEDTDTSLSELESRFGPIVSRIVAEVTDDKTLPKAQRKRLQVEHACHCSPQAKLVKLADKLYNLRDLNTSTPTGWSELRVQEYFVWAAEVVQGLRGTSPVLEQSLEQLFTKRGVDLTSDPVVPRLLKD</sequence>
<evidence type="ECO:0000256" key="8">
    <source>
        <dbReference type="ARBA" id="ARBA00040793"/>
    </source>
</evidence>
<keyword evidence="15" id="KW-1185">Reference proteome</keyword>